<dbReference type="STRING" id="684364.F4NUJ1"/>
<keyword evidence="5 6" id="KW-0472">Membrane</keyword>
<dbReference type="AlphaFoldDB" id="F4NUJ1"/>
<evidence type="ECO:0000256" key="6">
    <source>
        <dbReference type="RuleBase" id="RU362006"/>
    </source>
</evidence>
<name>F4NUJ1_BATDJ</name>
<dbReference type="GeneID" id="18237949"/>
<keyword evidence="8" id="KW-1185">Reference proteome</keyword>
<dbReference type="OrthoDB" id="10009287at2759"/>
<dbReference type="EMBL" id="GL882879">
    <property type="protein sequence ID" value="EGF84421.1"/>
    <property type="molecule type" value="Genomic_DNA"/>
</dbReference>
<evidence type="ECO:0000256" key="3">
    <source>
        <dbReference type="ARBA" id="ARBA00022692"/>
    </source>
</evidence>
<dbReference type="HOGENOM" id="CLU_1019355_0_0_1"/>
<dbReference type="InParanoid" id="F4NUJ1"/>
<evidence type="ECO:0000256" key="2">
    <source>
        <dbReference type="ARBA" id="ARBA00008573"/>
    </source>
</evidence>
<protein>
    <recommendedName>
        <fullName evidence="6">Protein YOP1</fullName>
    </recommendedName>
</protein>
<evidence type="ECO:0000256" key="5">
    <source>
        <dbReference type="ARBA" id="ARBA00023136"/>
    </source>
</evidence>
<keyword evidence="3 6" id="KW-0812">Transmembrane</keyword>
<dbReference type="PANTHER" id="PTHR12300:SF161">
    <property type="entry name" value="RECEPTOR EXPRESSION-ENHANCING PROTEIN"/>
    <property type="match status" value="1"/>
</dbReference>
<evidence type="ECO:0000313" key="7">
    <source>
        <dbReference type="EMBL" id="EGF84421.1"/>
    </source>
</evidence>
<accession>F4NUJ1</accession>
<dbReference type="Proteomes" id="UP000007241">
    <property type="component" value="Unassembled WGS sequence"/>
</dbReference>
<feature type="transmembrane region" description="Helical" evidence="6">
    <location>
        <begin position="159"/>
        <end position="180"/>
    </location>
</feature>
<proteinExistence type="inferred from homology"/>
<dbReference type="Pfam" id="PF03134">
    <property type="entry name" value="TB2_DP1_HVA22"/>
    <property type="match status" value="1"/>
</dbReference>
<feature type="transmembrane region" description="Helical" evidence="6">
    <location>
        <begin position="92"/>
        <end position="110"/>
    </location>
</feature>
<gene>
    <name evidence="7" type="ORF">BATDEDRAFT_22458</name>
</gene>
<sequence>MPDIPLPAIAITLTNTTMLFSNWKAMTETYDLMPVLEQQSCLFISFFNNTLSNILPSSIKLDPHTYQVEKLLGNVPPLVALEKAYKITKRHCLLLITLSILWTILVIKNVQGGPLTDLVGFSFPAYASIKAVDSGDKVKYTHWLSYWVIFALLKLIENFHITILQVLPFYFIFKMVFLLWAMSKYSMGAYVFYHGIVKHWIPFLDRTFGSMLGGVMSDALKASVDAEAKLPAPPKQTIILNPRIGHAILATPGPGFKAASAKWGHASMGLRGR</sequence>
<comment type="caution">
    <text evidence="6">Lacks conserved residue(s) required for the propagation of feature annotation.</text>
</comment>
<organism evidence="7 8">
    <name type="scientific">Batrachochytrium dendrobatidis (strain JAM81 / FGSC 10211)</name>
    <name type="common">Frog chytrid fungus</name>
    <dbReference type="NCBI Taxonomy" id="684364"/>
    <lineage>
        <taxon>Eukaryota</taxon>
        <taxon>Fungi</taxon>
        <taxon>Fungi incertae sedis</taxon>
        <taxon>Chytridiomycota</taxon>
        <taxon>Chytridiomycota incertae sedis</taxon>
        <taxon>Chytridiomycetes</taxon>
        <taxon>Rhizophydiales</taxon>
        <taxon>Rhizophydiales incertae sedis</taxon>
        <taxon>Batrachochytrium</taxon>
    </lineage>
</organism>
<keyword evidence="4 6" id="KW-1133">Transmembrane helix</keyword>
<comment type="similarity">
    <text evidence="2 6">Belongs to the DP1 family.</text>
</comment>
<dbReference type="GO" id="GO:0016020">
    <property type="term" value="C:membrane"/>
    <property type="evidence" value="ECO:0007669"/>
    <property type="project" value="UniProtKB-SubCell"/>
</dbReference>
<dbReference type="PANTHER" id="PTHR12300">
    <property type="entry name" value="HVA22-LIKE PROTEINS"/>
    <property type="match status" value="1"/>
</dbReference>
<dbReference type="InterPro" id="IPR004345">
    <property type="entry name" value="TB2_DP1_HVA22"/>
</dbReference>
<reference evidence="7 8" key="1">
    <citation type="submission" date="2009-12" db="EMBL/GenBank/DDBJ databases">
        <title>The draft genome of Batrachochytrium dendrobatidis.</title>
        <authorList>
            <consortium name="US DOE Joint Genome Institute (JGI-PGF)"/>
            <person name="Kuo A."/>
            <person name="Salamov A."/>
            <person name="Schmutz J."/>
            <person name="Lucas S."/>
            <person name="Pitluck S."/>
            <person name="Rosenblum E."/>
            <person name="Stajich J."/>
            <person name="Eisen M."/>
            <person name="Grigoriev I.V."/>
        </authorList>
    </citation>
    <scope>NUCLEOTIDE SEQUENCE [LARGE SCALE GENOMIC DNA]</scope>
    <source>
        <strain evidence="8">JAM81 / FGSC 10211</strain>
    </source>
</reference>
<evidence type="ECO:0000256" key="4">
    <source>
        <dbReference type="ARBA" id="ARBA00022989"/>
    </source>
</evidence>
<evidence type="ECO:0000256" key="1">
    <source>
        <dbReference type="ARBA" id="ARBA00004141"/>
    </source>
</evidence>
<comment type="subcellular location">
    <subcellularLocation>
        <location evidence="1 6">Membrane</location>
        <topology evidence="1 6">Multi-pass membrane protein</topology>
    </subcellularLocation>
</comment>
<dbReference type="RefSeq" id="XP_006675576.1">
    <property type="nucleotide sequence ID" value="XM_006675513.1"/>
</dbReference>
<evidence type="ECO:0000313" key="8">
    <source>
        <dbReference type="Proteomes" id="UP000007241"/>
    </source>
</evidence>